<feature type="region of interest" description="Disordered" evidence="1">
    <location>
        <begin position="1"/>
        <end position="22"/>
    </location>
</feature>
<name>A0A4Z2EK05_9TELE</name>
<accession>A0A4Z2EK05</accession>
<dbReference type="Proteomes" id="UP000314294">
    <property type="component" value="Unassembled WGS sequence"/>
</dbReference>
<organism evidence="2 3">
    <name type="scientific">Liparis tanakae</name>
    <name type="common">Tanaka's snailfish</name>
    <dbReference type="NCBI Taxonomy" id="230148"/>
    <lineage>
        <taxon>Eukaryota</taxon>
        <taxon>Metazoa</taxon>
        <taxon>Chordata</taxon>
        <taxon>Craniata</taxon>
        <taxon>Vertebrata</taxon>
        <taxon>Euteleostomi</taxon>
        <taxon>Actinopterygii</taxon>
        <taxon>Neopterygii</taxon>
        <taxon>Teleostei</taxon>
        <taxon>Neoteleostei</taxon>
        <taxon>Acanthomorphata</taxon>
        <taxon>Eupercaria</taxon>
        <taxon>Perciformes</taxon>
        <taxon>Cottioidei</taxon>
        <taxon>Cottales</taxon>
        <taxon>Liparidae</taxon>
        <taxon>Liparis</taxon>
    </lineage>
</organism>
<protein>
    <submittedName>
        <fullName evidence="2">Uncharacterized protein</fullName>
    </submittedName>
</protein>
<gene>
    <name evidence="2" type="ORF">EYF80_060777</name>
</gene>
<feature type="compositionally biased region" description="Polar residues" evidence="1">
    <location>
        <begin position="10"/>
        <end position="19"/>
    </location>
</feature>
<proteinExistence type="predicted"/>
<evidence type="ECO:0000256" key="1">
    <source>
        <dbReference type="SAM" id="MobiDB-lite"/>
    </source>
</evidence>
<dbReference type="AlphaFoldDB" id="A0A4Z2EK05"/>
<reference evidence="2 3" key="1">
    <citation type="submission" date="2019-03" db="EMBL/GenBank/DDBJ databases">
        <title>First draft genome of Liparis tanakae, snailfish: a comprehensive survey of snailfish specific genes.</title>
        <authorList>
            <person name="Kim W."/>
            <person name="Song I."/>
            <person name="Jeong J.-H."/>
            <person name="Kim D."/>
            <person name="Kim S."/>
            <person name="Ryu S."/>
            <person name="Song J.Y."/>
            <person name="Lee S.K."/>
        </authorList>
    </citation>
    <scope>NUCLEOTIDE SEQUENCE [LARGE SCALE GENOMIC DNA]</scope>
    <source>
        <tissue evidence="2">Muscle</tissue>
    </source>
</reference>
<evidence type="ECO:0000313" key="3">
    <source>
        <dbReference type="Proteomes" id="UP000314294"/>
    </source>
</evidence>
<keyword evidence="3" id="KW-1185">Reference proteome</keyword>
<dbReference type="EMBL" id="SRLO01006092">
    <property type="protein sequence ID" value="TNN29075.1"/>
    <property type="molecule type" value="Genomic_DNA"/>
</dbReference>
<comment type="caution">
    <text evidence="2">The sequence shown here is derived from an EMBL/GenBank/DDBJ whole genome shotgun (WGS) entry which is preliminary data.</text>
</comment>
<feature type="region of interest" description="Disordered" evidence="1">
    <location>
        <begin position="36"/>
        <end position="55"/>
    </location>
</feature>
<evidence type="ECO:0000313" key="2">
    <source>
        <dbReference type="EMBL" id="TNN29075.1"/>
    </source>
</evidence>
<sequence length="83" mass="9500">MKKDKRSRLNEQNPGTQWWYSPPAYSNVGARRRTYQEENLPGGEPTRSSRRSEVHSTVCRSTRCQLIAAEPELIHELQASITG</sequence>